<dbReference type="InterPro" id="IPR013888">
    <property type="entry name" value="RNase_P_Rpm2_mt"/>
</dbReference>
<evidence type="ECO:0000313" key="2">
    <source>
        <dbReference type="EMBL" id="KAH3681140.1"/>
    </source>
</evidence>
<name>A0A9P8TJP0_WICPI</name>
<keyword evidence="3" id="KW-1185">Reference proteome</keyword>
<comment type="caution">
    <text evidence="2">The sequence shown here is derived from an EMBL/GenBank/DDBJ whole genome shotgun (WGS) entry which is preliminary data.</text>
</comment>
<feature type="region of interest" description="Disordered" evidence="1">
    <location>
        <begin position="1"/>
        <end position="27"/>
    </location>
</feature>
<sequence>KKAPRKTNKNGHMSVSIGPSLNGGKLLSLRRSNSSTVRTYQVDTSVAVGKQQRGYSTVSELEKQFSNLKVQEQREEPAKEPVFAKSHHEVMIDQFLETNKPNEVLAVYLNLRGNDVVPSLELYNKILRSIPLRDGTGESTEEKLTHLLNV</sequence>
<feature type="compositionally biased region" description="Polar residues" evidence="1">
    <location>
        <begin position="10"/>
        <end position="19"/>
    </location>
</feature>
<feature type="non-terminal residue" evidence="2">
    <location>
        <position position="1"/>
    </location>
</feature>
<dbReference type="OrthoDB" id="185373at2759"/>
<dbReference type="EMBL" id="JAEUBG010004575">
    <property type="protein sequence ID" value="KAH3681140.1"/>
    <property type="molecule type" value="Genomic_DNA"/>
</dbReference>
<proteinExistence type="predicted"/>
<evidence type="ECO:0000313" key="3">
    <source>
        <dbReference type="Proteomes" id="UP000774326"/>
    </source>
</evidence>
<organism evidence="2 3">
    <name type="scientific">Wickerhamomyces pijperi</name>
    <name type="common">Yeast</name>
    <name type="synonym">Pichia pijperi</name>
    <dbReference type="NCBI Taxonomy" id="599730"/>
    <lineage>
        <taxon>Eukaryota</taxon>
        <taxon>Fungi</taxon>
        <taxon>Dikarya</taxon>
        <taxon>Ascomycota</taxon>
        <taxon>Saccharomycotina</taxon>
        <taxon>Saccharomycetes</taxon>
        <taxon>Phaffomycetales</taxon>
        <taxon>Wickerhamomycetaceae</taxon>
        <taxon>Wickerhamomyces</taxon>
    </lineage>
</organism>
<gene>
    <name evidence="2" type="ORF">WICPIJ_007898</name>
</gene>
<protein>
    <submittedName>
        <fullName evidence="2">Uncharacterized protein</fullName>
    </submittedName>
</protein>
<dbReference type="Proteomes" id="UP000774326">
    <property type="component" value="Unassembled WGS sequence"/>
</dbReference>
<reference evidence="2" key="1">
    <citation type="journal article" date="2021" name="Open Biol.">
        <title>Shared evolutionary footprints suggest mitochondrial oxidative damage underlies multiple complex I losses in fungi.</title>
        <authorList>
            <person name="Schikora-Tamarit M.A."/>
            <person name="Marcet-Houben M."/>
            <person name="Nosek J."/>
            <person name="Gabaldon T."/>
        </authorList>
    </citation>
    <scope>NUCLEOTIDE SEQUENCE</scope>
    <source>
        <strain evidence="2">CBS2887</strain>
    </source>
</reference>
<dbReference type="Pfam" id="PF08579">
    <property type="entry name" value="RPM2"/>
    <property type="match status" value="1"/>
</dbReference>
<reference evidence="2" key="2">
    <citation type="submission" date="2021-01" db="EMBL/GenBank/DDBJ databases">
        <authorList>
            <person name="Schikora-Tamarit M.A."/>
        </authorList>
    </citation>
    <scope>NUCLEOTIDE SEQUENCE</scope>
    <source>
        <strain evidence="2">CBS2887</strain>
    </source>
</reference>
<feature type="non-terminal residue" evidence="2">
    <location>
        <position position="150"/>
    </location>
</feature>
<dbReference type="AlphaFoldDB" id="A0A9P8TJP0"/>
<accession>A0A9P8TJP0</accession>
<evidence type="ECO:0000256" key="1">
    <source>
        <dbReference type="SAM" id="MobiDB-lite"/>
    </source>
</evidence>